<reference evidence="2 3" key="1">
    <citation type="submission" date="2017-09" db="EMBL/GenBank/DDBJ databases">
        <authorList>
            <person name="Ehlers B."/>
            <person name="Leendertz F.H."/>
        </authorList>
    </citation>
    <scope>NUCLEOTIDE SEQUENCE [LARGE SCALE GENOMIC DNA]</scope>
    <source>
        <strain evidence="2 3">CGMCC 4.6857</strain>
    </source>
</reference>
<evidence type="ECO:0000256" key="1">
    <source>
        <dbReference type="SAM" id="MobiDB-lite"/>
    </source>
</evidence>
<feature type="compositionally biased region" description="Basic and acidic residues" evidence="1">
    <location>
        <begin position="23"/>
        <end position="47"/>
    </location>
</feature>
<organism evidence="2 3">
    <name type="scientific">Paractinoplanes atraurantiacus</name>
    <dbReference type="NCBI Taxonomy" id="1036182"/>
    <lineage>
        <taxon>Bacteria</taxon>
        <taxon>Bacillati</taxon>
        <taxon>Actinomycetota</taxon>
        <taxon>Actinomycetes</taxon>
        <taxon>Micromonosporales</taxon>
        <taxon>Micromonosporaceae</taxon>
        <taxon>Paractinoplanes</taxon>
    </lineage>
</organism>
<sequence>MADWSLVPCLVKLRSEFNGIAPNRDRESDGSKGDAAHAARDSDHNPDRRGLVHAIDVDVDLRQPGLVMEDVVQFLVDRCRRGLERRLTYIISNRRIWSAAYSWRERSYSGSNAHDKHTHFSASDAPALEASTASWHLEDLVALTDDDIKRIWAYNIGSATGTASQSAQGALVTANVRAGGIANTQLPALAVRVAELAGKDFVDEAAIVKAVLAGFDPKALAAAVAEALPREQARQVADELAQRLAA</sequence>
<evidence type="ECO:0000313" key="3">
    <source>
        <dbReference type="Proteomes" id="UP000219612"/>
    </source>
</evidence>
<dbReference type="RefSeq" id="WP_097319412.1">
    <property type="nucleotide sequence ID" value="NZ_OBDY01000003.1"/>
</dbReference>
<feature type="region of interest" description="Disordered" evidence="1">
    <location>
        <begin position="21"/>
        <end position="47"/>
    </location>
</feature>
<gene>
    <name evidence="2" type="ORF">SAMN05421748_103190</name>
</gene>
<accession>A0A285GZZ1</accession>
<name>A0A285GZZ1_9ACTN</name>
<dbReference type="Proteomes" id="UP000219612">
    <property type="component" value="Unassembled WGS sequence"/>
</dbReference>
<dbReference type="AlphaFoldDB" id="A0A285GZZ1"/>
<evidence type="ECO:0000313" key="2">
    <source>
        <dbReference type="EMBL" id="SNY29092.1"/>
    </source>
</evidence>
<proteinExistence type="predicted"/>
<dbReference type="EMBL" id="OBDY01000003">
    <property type="protein sequence ID" value="SNY29092.1"/>
    <property type="molecule type" value="Genomic_DNA"/>
</dbReference>
<keyword evidence="3" id="KW-1185">Reference proteome</keyword>
<dbReference type="OrthoDB" id="7671932at2"/>
<protein>
    <submittedName>
        <fullName evidence="2">Uncharacterized protein</fullName>
    </submittedName>
</protein>